<name>A0A0N9N6N0_9ACTN</name>
<proteinExistence type="predicted"/>
<dbReference type="AlphaFoldDB" id="A0A0N9N6N0"/>
<protein>
    <recommendedName>
        <fullName evidence="3">Alpha/beta hydrolase</fullName>
    </recommendedName>
</protein>
<organism evidence="1 2">
    <name type="scientific">Gordonia phthalatica</name>
    <dbReference type="NCBI Taxonomy" id="1136941"/>
    <lineage>
        <taxon>Bacteria</taxon>
        <taxon>Bacillati</taxon>
        <taxon>Actinomycetota</taxon>
        <taxon>Actinomycetes</taxon>
        <taxon>Mycobacteriales</taxon>
        <taxon>Gordoniaceae</taxon>
        <taxon>Gordonia</taxon>
    </lineage>
</organism>
<evidence type="ECO:0000313" key="1">
    <source>
        <dbReference type="EMBL" id="ALG86222.1"/>
    </source>
</evidence>
<keyword evidence="2" id="KW-1185">Reference proteome</keyword>
<reference evidence="1 2" key="2">
    <citation type="journal article" date="2017" name="Int. J. Syst. Evol. Microbiol.">
        <title>Gordonia phthalatica sp. nov., a di-n-butyl phthalate-degrading bacterium isolated from activated sludge.</title>
        <authorList>
            <person name="Jin D."/>
            <person name="Kong X."/>
            <person name="Jia M."/>
            <person name="Yu X."/>
            <person name="Wang X."/>
            <person name="Zhuang X."/>
            <person name="Deng Y."/>
            <person name="Bai Z."/>
        </authorList>
    </citation>
    <scope>NUCLEOTIDE SEQUENCE [LARGE SCALE GENOMIC DNA]</scope>
    <source>
        <strain evidence="1 2">QH-11</strain>
    </source>
</reference>
<evidence type="ECO:0008006" key="3">
    <source>
        <dbReference type="Google" id="ProtNLM"/>
    </source>
</evidence>
<evidence type="ECO:0000313" key="2">
    <source>
        <dbReference type="Proteomes" id="UP000063789"/>
    </source>
</evidence>
<gene>
    <name evidence="1" type="ORF">ACH46_19145</name>
</gene>
<sequence length="253" mass="26485">MGCREGPHRDQRALDPVSVARRFHLNDVPGILWTPACASPSNPVPLVIAGQPGGIGMQAMHPRLAARAHAAARSGYATATLELPGAGERPRLPAVEEAGARLRHAFATDKPITADITDQLVLPLVDAAAPECSALLDELLDLPECNGIAGYAGGMIALAVRVAVTEPRIRAAVLFAGSVIPQSTFVEARDVTIPLHALLQWDDEHNDRQAALDLFDAFASTEKTLTANMGGHTGVPASAGAAADEFLVRHLAG</sequence>
<dbReference type="Proteomes" id="UP000063789">
    <property type="component" value="Chromosome"/>
</dbReference>
<dbReference type="PATRIC" id="fig|1136941.3.peg.3917"/>
<dbReference type="KEGG" id="goq:ACH46_19145"/>
<accession>A0A0N9N6N0</accession>
<dbReference type="STRING" id="1136941.ACH46_19145"/>
<dbReference type="InterPro" id="IPR029058">
    <property type="entry name" value="AB_hydrolase_fold"/>
</dbReference>
<reference evidence="2" key="1">
    <citation type="submission" date="2015-06" db="EMBL/GenBank/DDBJ databases">
        <title>Complete genome sequence and metabolic analysis of phthalate degradation pathway in Gordonia sp. QH-11.</title>
        <authorList>
            <person name="Jin D."/>
            <person name="Kong X."/>
            <person name="Bai Z."/>
        </authorList>
    </citation>
    <scope>NUCLEOTIDE SEQUENCE [LARGE SCALE GENOMIC DNA]</scope>
    <source>
        <strain evidence="2">QH-11</strain>
    </source>
</reference>
<dbReference type="OrthoDB" id="4158640at2"/>
<dbReference type="Gene3D" id="3.40.50.1820">
    <property type="entry name" value="alpha/beta hydrolase"/>
    <property type="match status" value="1"/>
</dbReference>
<dbReference type="SUPFAM" id="SSF53474">
    <property type="entry name" value="alpha/beta-Hydrolases"/>
    <property type="match status" value="1"/>
</dbReference>
<dbReference type="EMBL" id="CP011853">
    <property type="protein sequence ID" value="ALG86222.1"/>
    <property type="molecule type" value="Genomic_DNA"/>
</dbReference>